<evidence type="ECO:0000256" key="1">
    <source>
        <dbReference type="SAM" id="Phobius"/>
    </source>
</evidence>
<sequence length="149" mass="16343">MTNIELITWSGILGILAGVVIVMLVIFPILKKRGVNIENMLDQTKKAVDSSGEILNVIKTTMPNNNVVNILQIVQKWAQIAVGDAEQLYHAGNISKEDRAKVAESVVLNVLKELNIEVDESKKHLIDAAIENAVNELGHSNVKKIAPEK</sequence>
<keyword evidence="1" id="KW-0472">Membrane</keyword>
<feature type="transmembrane region" description="Helical" evidence="1">
    <location>
        <begin position="6"/>
        <end position="30"/>
    </location>
</feature>
<gene>
    <name evidence="2" type="ordered locus">CA_C0874</name>
</gene>
<dbReference type="GeneID" id="44997385"/>
<dbReference type="AlphaFoldDB" id="Q97KP3"/>
<dbReference type="EMBL" id="AE001437">
    <property type="protein sequence ID" value="AAK78850.1"/>
    <property type="molecule type" value="Genomic_DNA"/>
</dbReference>
<keyword evidence="1" id="KW-0812">Transmembrane</keyword>
<proteinExistence type="predicted"/>
<dbReference type="PATRIC" id="fig|272562.8.peg.1084"/>
<dbReference type="OrthoDB" id="1933160at2"/>
<keyword evidence="3" id="KW-1185">Reference proteome</keyword>
<dbReference type="HOGENOM" id="CLU_118487_0_0_9"/>
<organism evidence="2 3">
    <name type="scientific">Clostridium acetobutylicum (strain ATCC 824 / DSM 792 / JCM 1419 / IAM 19013 / LMG 5710 / NBRC 13948 / NRRL B-527 / VKM B-1787 / 2291 / W)</name>
    <dbReference type="NCBI Taxonomy" id="272562"/>
    <lineage>
        <taxon>Bacteria</taxon>
        <taxon>Bacillati</taxon>
        <taxon>Bacillota</taxon>
        <taxon>Clostridia</taxon>
        <taxon>Eubacteriales</taxon>
        <taxon>Clostridiaceae</taxon>
        <taxon>Clostridium</taxon>
    </lineage>
</organism>
<name>Q97KP3_CLOAB</name>
<dbReference type="Proteomes" id="UP000000814">
    <property type="component" value="Chromosome"/>
</dbReference>
<evidence type="ECO:0000313" key="3">
    <source>
        <dbReference type="Proteomes" id="UP000000814"/>
    </source>
</evidence>
<accession>Q97KP3</accession>
<keyword evidence="1" id="KW-1133">Transmembrane helix</keyword>
<dbReference type="eggNOG" id="ENOG502ZFJ1">
    <property type="taxonomic scope" value="Bacteria"/>
</dbReference>
<dbReference type="STRING" id="272562.CA_C0874"/>
<protein>
    <submittedName>
        <fullName evidence="2">Uncharacterized protein</fullName>
    </submittedName>
</protein>
<dbReference type="RefSeq" id="WP_010964192.1">
    <property type="nucleotide sequence ID" value="NC_003030.1"/>
</dbReference>
<evidence type="ECO:0000313" key="2">
    <source>
        <dbReference type="EMBL" id="AAK78850.1"/>
    </source>
</evidence>
<reference evidence="2 3" key="1">
    <citation type="journal article" date="2001" name="J. Bacteriol.">
        <title>Genome sequence and comparative analysis of the solvent-producing bacterium Clostridium acetobutylicum.</title>
        <authorList>
            <person name="Nolling J."/>
            <person name="Breton G."/>
            <person name="Omelchenko M.V."/>
            <person name="Makarova K.S."/>
            <person name="Zeng Q."/>
            <person name="Gibson R."/>
            <person name="Lee H.M."/>
            <person name="Dubois J."/>
            <person name="Qiu D."/>
            <person name="Hitti J."/>
            <person name="Wolf Y.I."/>
            <person name="Tatusov R.L."/>
            <person name="Sabathe F."/>
            <person name="Doucette-Stamm L."/>
            <person name="Soucaille P."/>
            <person name="Daly M.J."/>
            <person name="Bennett G.N."/>
            <person name="Koonin E.V."/>
            <person name="Smith D.R."/>
        </authorList>
    </citation>
    <scope>NUCLEOTIDE SEQUENCE [LARGE SCALE GENOMIC DNA]</scope>
    <source>
        <strain evidence="3">ATCC 824 / DSM 792 / JCM 1419 / LMG 5710 / VKM B-1787</strain>
    </source>
</reference>
<dbReference type="KEGG" id="cac:CA_C0874"/>
<dbReference type="PIR" id="G97007">
    <property type="entry name" value="G97007"/>
</dbReference>